<keyword evidence="2" id="KW-1133">Transmembrane helix</keyword>
<protein>
    <recommendedName>
        <fullName evidence="3">AsmA domain-containing protein</fullName>
    </recommendedName>
</protein>
<evidence type="ECO:0000256" key="1">
    <source>
        <dbReference type="SAM" id="MobiDB-lite"/>
    </source>
</evidence>
<gene>
    <name evidence="4" type="ORF">DIZ78_07045</name>
</gene>
<proteinExistence type="predicted"/>
<reference evidence="4 5" key="1">
    <citation type="journal article" date="2018" name="ISME J.">
        <title>Endosymbiont genomes yield clues of tubeworm success.</title>
        <authorList>
            <person name="Li Y."/>
            <person name="Liles M.R."/>
            <person name="Halanych K.M."/>
        </authorList>
    </citation>
    <scope>NUCLEOTIDE SEQUENCE [LARGE SCALE GENOMIC DNA]</scope>
    <source>
        <strain evidence="4">A1462</strain>
    </source>
</reference>
<dbReference type="Pfam" id="PF05170">
    <property type="entry name" value="AsmA"/>
    <property type="match status" value="2"/>
</dbReference>
<dbReference type="InterPro" id="IPR007844">
    <property type="entry name" value="AsmA"/>
</dbReference>
<feature type="transmembrane region" description="Helical" evidence="2">
    <location>
        <begin position="12"/>
        <end position="33"/>
    </location>
</feature>
<dbReference type="GO" id="GO:0005886">
    <property type="term" value="C:plasma membrane"/>
    <property type="evidence" value="ECO:0007669"/>
    <property type="project" value="TreeGrafter"/>
</dbReference>
<dbReference type="GO" id="GO:0090313">
    <property type="term" value="P:regulation of protein targeting to membrane"/>
    <property type="evidence" value="ECO:0007669"/>
    <property type="project" value="TreeGrafter"/>
</dbReference>
<feature type="domain" description="AsmA" evidence="3">
    <location>
        <begin position="13"/>
        <end position="529"/>
    </location>
</feature>
<sequence>MVEMKRVWRWPAGVAAMLLLLVIGLMLTASFWLNVNRDLLAARLSETLGREVSLNGELALGLSLHPTLVAENISIANPAWASRANLLKLKKLELQLSLLPLLNGELVVKRLLLQGGDLMLESTEKQGGNWRFAGGKAAETSAVPSEMRLPVIDKLQLEELRLGYQGGGATPKILRVKRAEASLSATGELQATGGFDYHSVDLLGRFSGLITAAGISNARLDLKTEQNELHAELKGEQVAWKVTANSSDELSRLIGAYLPEGASADLQGASRLTGSGVQFFDLKGWLRNLYGFDEFTVADGSVKVTGGRVEVDLNGLLEQRETRLQFSLGEDQQPFAEAANWPLEAGAQTDSDRLTVTGAIIPGDKTVTNLTIRLEGKELSHLPLLKGNLRKTGAFQIEGQMSAEGSQVAFTGINAKFGGSDISGALTLHLDQVVTRIQGGLQAKRLDLAPFFSPKPKPRKVQAGTKKAPQKNLLDMPLEVSWPESLALDLKLSAKQVAGLALPLQKLKGRLKIDGKTVGIGELQLRLDGVPLRGGLQMKNGERLTADLTSGPVALEKIAARLGMDENLGGDLQQIQLRFAGNGGTLGELLAQGELRIETSAGHIVFGKADGSTPLDFAISRLQFASLNGQNVTLNAEGGLRSESFNVQVTGPELTALVQEKPSLPVSTKLTLGKTEGSLSLHLDGASGKLKGPLSFLIHCPSLQTLSKLTGVALPETPAYRLEGEAMASKERVVFSKLLAEAGKSRIVGDLQIGLQGDRPDIRGALRAEIIDLADLQPFFAGEAQPQEDLSESDWLFSGHSLQLSLLTQLDMNLQLKLPKLVHRNAPVGSMHASVDLRAGELHLNPVVLKLDSGGSLNATASANAATTPPQLALQLKVSGFDYGVLLERLDVTQDVDGSADFSMDISGSGWSLREVAAGLDGHLVLVGGKGRIKNQDLPFKLKDFVGTLLPQMGLKDEPVIDLNCLVDRLDFNKGVGYSRSMLIDTTKLTIAGAGEIDLRDETLHMILNPRPKELTLVSLTNPVKLEGRLHAPSIKPTKLGTLKTIAGVAAGVANPAYLLLAFGDVGVSEENPCLAAVQQTEVAAKAKQGAGGLTGEVEADLTNQLDRVGRTIKKVFSPLEKILGLEQKQKDESKREEKPQVISPLLDFE</sequence>
<name>A0A370DP05_9GAMM</name>
<keyword evidence="2" id="KW-0812">Transmembrane</keyword>
<dbReference type="PANTHER" id="PTHR30441:SF4">
    <property type="entry name" value="PROTEIN ASMA"/>
    <property type="match status" value="1"/>
</dbReference>
<keyword evidence="2" id="KW-0472">Membrane</keyword>
<evidence type="ECO:0000313" key="4">
    <source>
        <dbReference type="EMBL" id="RDH86654.1"/>
    </source>
</evidence>
<feature type="region of interest" description="Disordered" evidence="1">
    <location>
        <begin position="1127"/>
        <end position="1150"/>
    </location>
</feature>
<organism evidence="4 5">
    <name type="scientific">endosymbiont of Escarpia spicata</name>
    <dbReference type="NCBI Taxonomy" id="2200908"/>
    <lineage>
        <taxon>Bacteria</taxon>
        <taxon>Pseudomonadati</taxon>
        <taxon>Pseudomonadota</taxon>
        <taxon>Gammaproteobacteria</taxon>
        <taxon>sulfur-oxidizing symbionts</taxon>
    </lineage>
</organism>
<comment type="caution">
    <text evidence="4">The sequence shown here is derived from an EMBL/GenBank/DDBJ whole genome shotgun (WGS) entry which is preliminary data.</text>
</comment>
<evidence type="ECO:0000313" key="5">
    <source>
        <dbReference type="Proteomes" id="UP000254771"/>
    </source>
</evidence>
<dbReference type="PANTHER" id="PTHR30441">
    <property type="entry name" value="DUF748 DOMAIN-CONTAINING PROTEIN"/>
    <property type="match status" value="1"/>
</dbReference>
<feature type="domain" description="AsmA" evidence="3">
    <location>
        <begin position="699"/>
        <end position="957"/>
    </location>
</feature>
<evidence type="ECO:0000256" key="2">
    <source>
        <dbReference type="SAM" id="Phobius"/>
    </source>
</evidence>
<keyword evidence="5" id="KW-1185">Reference proteome</keyword>
<dbReference type="InterPro" id="IPR052894">
    <property type="entry name" value="AsmA-related"/>
</dbReference>
<accession>A0A370DP05</accession>
<dbReference type="EMBL" id="QFXE01000008">
    <property type="protein sequence ID" value="RDH86654.1"/>
    <property type="molecule type" value="Genomic_DNA"/>
</dbReference>
<dbReference type="Proteomes" id="UP000254771">
    <property type="component" value="Unassembled WGS sequence"/>
</dbReference>
<dbReference type="AlphaFoldDB" id="A0A370DP05"/>
<evidence type="ECO:0000259" key="3">
    <source>
        <dbReference type="Pfam" id="PF05170"/>
    </source>
</evidence>
<feature type="compositionally biased region" description="Basic and acidic residues" evidence="1">
    <location>
        <begin position="1128"/>
        <end position="1140"/>
    </location>
</feature>